<organism evidence="7 8">
    <name type="scientific">Fonsecaea pedrosoi CBS 271.37</name>
    <dbReference type="NCBI Taxonomy" id="1442368"/>
    <lineage>
        <taxon>Eukaryota</taxon>
        <taxon>Fungi</taxon>
        <taxon>Dikarya</taxon>
        <taxon>Ascomycota</taxon>
        <taxon>Pezizomycotina</taxon>
        <taxon>Eurotiomycetes</taxon>
        <taxon>Chaetothyriomycetidae</taxon>
        <taxon>Chaetothyriales</taxon>
        <taxon>Herpotrichiellaceae</taxon>
        <taxon>Fonsecaea</taxon>
    </lineage>
</organism>
<dbReference type="STRING" id="1442368.A0A0D2E473"/>
<dbReference type="GeneID" id="25299759"/>
<accession>A0A0D2E473</accession>
<evidence type="ECO:0000256" key="3">
    <source>
        <dbReference type="ARBA" id="ARBA00023163"/>
    </source>
</evidence>
<evidence type="ECO:0000313" key="7">
    <source>
        <dbReference type="EMBL" id="KIW84881.1"/>
    </source>
</evidence>
<evidence type="ECO:0000313" key="8">
    <source>
        <dbReference type="Proteomes" id="UP000053029"/>
    </source>
</evidence>
<dbReference type="Pfam" id="PF11951">
    <property type="entry name" value="Fungal_trans_2"/>
    <property type="match status" value="1"/>
</dbReference>
<protein>
    <submittedName>
        <fullName evidence="7">Unplaced genomic scaffold supercont1.1, whole genome shotgun sequence</fullName>
    </submittedName>
</protein>
<feature type="region of interest" description="Disordered" evidence="5">
    <location>
        <begin position="55"/>
        <end position="83"/>
    </location>
</feature>
<dbReference type="AlphaFoldDB" id="A0A0D2E473"/>
<reference evidence="7 8" key="1">
    <citation type="submission" date="2015-01" db="EMBL/GenBank/DDBJ databases">
        <title>The Genome Sequence of Fonsecaea pedrosoi CBS 271.37.</title>
        <authorList>
            <consortium name="The Broad Institute Genomics Platform"/>
            <person name="Cuomo C."/>
            <person name="de Hoog S."/>
            <person name="Gorbushina A."/>
            <person name="Stielow B."/>
            <person name="Teixiera M."/>
            <person name="Abouelleil A."/>
            <person name="Chapman S.B."/>
            <person name="Priest M."/>
            <person name="Young S.K."/>
            <person name="Wortman J."/>
            <person name="Nusbaum C."/>
            <person name="Birren B."/>
        </authorList>
    </citation>
    <scope>NUCLEOTIDE SEQUENCE [LARGE SCALE GENOMIC DNA]</scope>
    <source>
        <strain evidence="7 8">CBS 271.37</strain>
    </source>
</reference>
<dbReference type="EMBL" id="KN846969">
    <property type="protein sequence ID" value="KIW84881.1"/>
    <property type="molecule type" value="Genomic_DNA"/>
</dbReference>
<dbReference type="Proteomes" id="UP000053029">
    <property type="component" value="Unassembled WGS sequence"/>
</dbReference>
<dbReference type="HOGENOM" id="CLU_021599_2_3_1"/>
<dbReference type="SMART" id="SM00066">
    <property type="entry name" value="GAL4"/>
    <property type="match status" value="1"/>
</dbReference>
<dbReference type="InterPro" id="IPR001138">
    <property type="entry name" value="Zn2Cys6_DnaBD"/>
</dbReference>
<feature type="domain" description="Zn(2)-C6 fungal-type" evidence="6">
    <location>
        <begin position="10"/>
        <end position="38"/>
    </location>
</feature>
<dbReference type="Pfam" id="PF00172">
    <property type="entry name" value="Zn_clus"/>
    <property type="match status" value="1"/>
</dbReference>
<dbReference type="PROSITE" id="PS00463">
    <property type="entry name" value="ZN2_CY6_FUNGAL_1"/>
    <property type="match status" value="1"/>
</dbReference>
<evidence type="ECO:0000256" key="5">
    <source>
        <dbReference type="SAM" id="MobiDB-lite"/>
    </source>
</evidence>
<dbReference type="PANTHER" id="PTHR38111">
    <property type="entry name" value="ZN(2)-C6 FUNGAL-TYPE DOMAIN-CONTAINING PROTEIN-RELATED"/>
    <property type="match status" value="1"/>
</dbReference>
<dbReference type="VEuPathDB" id="FungiDB:Z517_00269"/>
<dbReference type="InterPro" id="IPR021858">
    <property type="entry name" value="Fun_TF"/>
</dbReference>
<dbReference type="Gene3D" id="4.10.240.10">
    <property type="entry name" value="Zn(2)-C6 fungal-type DNA-binding domain"/>
    <property type="match status" value="1"/>
</dbReference>
<keyword evidence="2" id="KW-0238">DNA-binding</keyword>
<dbReference type="PROSITE" id="PS50048">
    <property type="entry name" value="ZN2_CY6_FUNGAL_2"/>
    <property type="match status" value="1"/>
</dbReference>
<name>A0A0D2E473_9EURO</name>
<keyword evidence="4" id="KW-0539">Nucleus</keyword>
<keyword evidence="3" id="KW-0804">Transcription</keyword>
<evidence type="ECO:0000256" key="2">
    <source>
        <dbReference type="ARBA" id="ARBA00023125"/>
    </source>
</evidence>
<dbReference type="RefSeq" id="XP_013288689.1">
    <property type="nucleotide sequence ID" value="XM_013433235.1"/>
</dbReference>
<sequence>MVGVPGKSQGCNTCRRRKVKCDGTKPQCRRCIASQKQCEGYDRYPVFIIRDQTGLQRRRPLEEARPTTTTTTTTPQPTVQTPNTILLSRPSSTQLNDAQLVSSFWDRYSADPTRSSRVREPAWLYHSLCITTPTTTLRLALLSLAYTRTGRLQNNQALLTKGQELYCQALRSMQTALYDPQLMRSDDTLAAARCMVLYESFESTSGDMGAWQNHIKGIARIIQLRGPECHCDPLPKSILESMRYNAMVVCLTTKESSFLGGSDWLMRPWTETPKDFEQQLYDYGFTLANLFRRGEEACRCFDRGVILQIFEEIRDCYSGMGILREELMAFHRDHDHSNRRGLRDPSSSKPIETGSAFDLALLLALELSFSIFAVALIDQCPADIFDQRPDLRAEISAHTDTSRRRDLSRLVIRLVHRCLGAGFEHARQRLIFPLNVVRWEVRKTPEDSARVKVLFERIASGNQFRIARSVHDAGCSTLPSLVTRAERSLR</sequence>
<dbReference type="GO" id="GO:0008270">
    <property type="term" value="F:zinc ion binding"/>
    <property type="evidence" value="ECO:0007669"/>
    <property type="project" value="InterPro"/>
</dbReference>
<dbReference type="InterPro" id="IPR036864">
    <property type="entry name" value="Zn2-C6_fun-type_DNA-bd_sf"/>
</dbReference>
<dbReference type="SUPFAM" id="SSF57701">
    <property type="entry name" value="Zn2/Cys6 DNA-binding domain"/>
    <property type="match status" value="1"/>
</dbReference>
<dbReference type="GO" id="GO:0003677">
    <property type="term" value="F:DNA binding"/>
    <property type="evidence" value="ECO:0007669"/>
    <property type="project" value="UniProtKB-KW"/>
</dbReference>
<keyword evidence="8" id="KW-1185">Reference proteome</keyword>
<gene>
    <name evidence="7" type="ORF">Z517_00269</name>
</gene>
<proteinExistence type="predicted"/>
<dbReference type="OrthoDB" id="3525185at2759"/>
<dbReference type="InterPro" id="IPR053178">
    <property type="entry name" value="Osmoadaptation_assoc"/>
</dbReference>
<evidence type="ECO:0000259" key="6">
    <source>
        <dbReference type="PROSITE" id="PS50048"/>
    </source>
</evidence>
<dbReference type="CDD" id="cd00067">
    <property type="entry name" value="GAL4"/>
    <property type="match status" value="1"/>
</dbReference>
<feature type="compositionally biased region" description="Low complexity" evidence="5">
    <location>
        <begin position="66"/>
        <end position="83"/>
    </location>
</feature>
<evidence type="ECO:0000256" key="4">
    <source>
        <dbReference type="ARBA" id="ARBA00023242"/>
    </source>
</evidence>
<keyword evidence="1" id="KW-0805">Transcription regulation</keyword>
<dbReference type="GO" id="GO:0000981">
    <property type="term" value="F:DNA-binding transcription factor activity, RNA polymerase II-specific"/>
    <property type="evidence" value="ECO:0007669"/>
    <property type="project" value="InterPro"/>
</dbReference>
<evidence type="ECO:0000256" key="1">
    <source>
        <dbReference type="ARBA" id="ARBA00023015"/>
    </source>
</evidence>